<evidence type="ECO:0000256" key="8">
    <source>
        <dbReference type="ARBA" id="ARBA00051875"/>
    </source>
</evidence>
<dbReference type="PANTHER" id="PTHR11067:SF9">
    <property type="entry name" value="INOSINE TRIPHOSPHATE PYROPHOSPHATASE"/>
    <property type="match status" value="1"/>
</dbReference>
<dbReference type="EC" id="3.6.1.66" evidence="10"/>
<dbReference type="Pfam" id="PF01725">
    <property type="entry name" value="Ham1p_like"/>
    <property type="match status" value="1"/>
</dbReference>
<comment type="caution">
    <text evidence="12">The sequence shown here is derived from an EMBL/GenBank/DDBJ whole genome shotgun (WGS) entry which is preliminary data.</text>
</comment>
<dbReference type="FunFam" id="3.90.950.10:FF:000001">
    <property type="entry name" value="dITP/XTP pyrophosphatase"/>
    <property type="match status" value="1"/>
</dbReference>
<dbReference type="GO" id="GO:0017111">
    <property type="term" value="F:ribonucleoside triphosphate phosphatase activity"/>
    <property type="evidence" value="ECO:0007669"/>
    <property type="project" value="InterPro"/>
</dbReference>
<dbReference type="InterPro" id="IPR029001">
    <property type="entry name" value="ITPase-like_fam"/>
</dbReference>
<feature type="binding site" evidence="10">
    <location>
        <position position="70"/>
    </location>
    <ligand>
        <name>substrate</name>
    </ligand>
</feature>
<dbReference type="GO" id="GO:0046872">
    <property type="term" value="F:metal ion binding"/>
    <property type="evidence" value="ECO:0007669"/>
    <property type="project" value="UniProtKB-KW"/>
</dbReference>
<comment type="subunit">
    <text evidence="2 10">Homodimer.</text>
</comment>
<keyword evidence="4 10" id="KW-0547">Nucleotide-binding</keyword>
<dbReference type="InterPro" id="IPR002637">
    <property type="entry name" value="RdgB/HAM1"/>
</dbReference>
<dbReference type="NCBIfam" id="TIGR00042">
    <property type="entry name" value="RdgB/HAM1 family non-canonical purine NTP pyrophosphatase"/>
    <property type="match status" value="1"/>
</dbReference>
<keyword evidence="6 10" id="KW-0460">Magnesium</keyword>
<evidence type="ECO:0000256" key="5">
    <source>
        <dbReference type="ARBA" id="ARBA00022801"/>
    </source>
</evidence>
<dbReference type="RefSeq" id="WP_038151419.1">
    <property type="nucleotide sequence ID" value="NZ_JRNT01000006.1"/>
</dbReference>
<evidence type="ECO:0000313" key="13">
    <source>
        <dbReference type="Proteomes" id="UP000029628"/>
    </source>
</evidence>
<feature type="binding site" evidence="10">
    <location>
        <position position="175"/>
    </location>
    <ligand>
        <name>substrate</name>
    </ligand>
</feature>
<dbReference type="InterPro" id="IPR020922">
    <property type="entry name" value="dITP/XTP_pyrophosphatase"/>
</dbReference>
<comment type="function">
    <text evidence="10">Pyrophosphatase that catalyzes the hydrolysis of nucleoside triphosphates to their monophosphate derivatives, with a high preference for the non-canonical purine nucleotides XTP (xanthosine triphosphate), dITP (deoxyinosine triphosphate) and ITP. Seems to function as a house-cleaning enzyme that removes non-canonical purine nucleotides from the nucleotide pool, thus preventing their incorporation into DNA/RNA and avoiding chromosomal lesions.</text>
</comment>
<dbReference type="AlphaFoldDB" id="A0A096ALB6"/>
<keyword evidence="13" id="KW-1185">Reference proteome</keyword>
<evidence type="ECO:0000256" key="3">
    <source>
        <dbReference type="ARBA" id="ARBA00022723"/>
    </source>
</evidence>
<feature type="binding site" evidence="10">
    <location>
        <position position="69"/>
    </location>
    <ligand>
        <name>Mg(2+)</name>
        <dbReference type="ChEBI" id="CHEBI:18420"/>
    </ligand>
</feature>
<dbReference type="GO" id="GO:0035870">
    <property type="term" value="F:dITP diphosphatase activity"/>
    <property type="evidence" value="ECO:0007669"/>
    <property type="project" value="UniProtKB-UniRule"/>
</dbReference>
<evidence type="ECO:0000313" key="12">
    <source>
        <dbReference type="EMBL" id="KGF47853.1"/>
    </source>
</evidence>
<comment type="cofactor">
    <cofactor evidence="10">
        <name>Mg(2+)</name>
        <dbReference type="ChEBI" id="CHEBI:18420"/>
    </cofactor>
    <text evidence="10">Binds 1 Mg(2+) ion per subunit.</text>
</comment>
<name>A0A096ALB6_9FIRM</name>
<dbReference type="GO" id="GO:0005829">
    <property type="term" value="C:cytosol"/>
    <property type="evidence" value="ECO:0007669"/>
    <property type="project" value="TreeGrafter"/>
</dbReference>
<feature type="binding site" evidence="10">
    <location>
        <begin position="152"/>
        <end position="155"/>
    </location>
    <ligand>
        <name>substrate</name>
    </ligand>
</feature>
<reference evidence="12 13" key="1">
    <citation type="submission" date="2014-07" db="EMBL/GenBank/DDBJ databases">
        <authorList>
            <person name="McCorrison J."/>
            <person name="Sanka R."/>
            <person name="Torralba M."/>
            <person name="Gillis M."/>
            <person name="Haft D.H."/>
            <person name="Methe B."/>
            <person name="Sutton G."/>
            <person name="Nelson K.E."/>
        </authorList>
    </citation>
    <scope>NUCLEOTIDE SEQUENCE [LARGE SCALE GENOMIC DNA]</scope>
    <source>
        <strain evidence="12 13">DNF00314</strain>
    </source>
</reference>
<organism evidence="12 13">
    <name type="scientific">Veillonella montpellierensis DNF00314</name>
    <dbReference type="NCBI Taxonomy" id="1401067"/>
    <lineage>
        <taxon>Bacteria</taxon>
        <taxon>Bacillati</taxon>
        <taxon>Bacillota</taxon>
        <taxon>Negativicutes</taxon>
        <taxon>Veillonellales</taxon>
        <taxon>Veillonellaceae</taxon>
        <taxon>Veillonella</taxon>
    </lineage>
</organism>
<evidence type="ECO:0000256" key="7">
    <source>
        <dbReference type="ARBA" id="ARBA00023080"/>
    </source>
</evidence>
<sequence length="196" mass="21857">MKLVLATKNQGKIREFQEAFHRLGIDCISIRDISNVSDPIENGNTFIENAKIKALYYMNACGLPCLADDSGLDVDILNGAPGIYSARYAGKHGDDEANNQKLISQLQGVPMSKRGAQYVCALVLVYPDGRMYEAEGICNGLIQDEPKGTEGFGYDPYFYVPKFRKTMAELTIEEKELISHRGRALRQLIGQIEKME</sequence>
<feature type="active site" description="Proton acceptor" evidence="10">
    <location>
        <position position="69"/>
    </location>
</feature>
<accession>A0A096ALB6</accession>
<dbReference type="CDD" id="cd00515">
    <property type="entry name" value="HAM1"/>
    <property type="match status" value="1"/>
</dbReference>
<comment type="catalytic activity">
    <reaction evidence="9 10">
        <text>XTP + H2O = XMP + diphosphate + H(+)</text>
        <dbReference type="Rhea" id="RHEA:28610"/>
        <dbReference type="ChEBI" id="CHEBI:15377"/>
        <dbReference type="ChEBI" id="CHEBI:15378"/>
        <dbReference type="ChEBI" id="CHEBI:33019"/>
        <dbReference type="ChEBI" id="CHEBI:57464"/>
        <dbReference type="ChEBI" id="CHEBI:61314"/>
        <dbReference type="EC" id="3.6.1.66"/>
    </reaction>
</comment>
<dbReference type="GO" id="GO:0036220">
    <property type="term" value="F:ITP diphosphatase activity"/>
    <property type="evidence" value="ECO:0007669"/>
    <property type="project" value="UniProtKB-UniRule"/>
</dbReference>
<dbReference type="SUPFAM" id="SSF52972">
    <property type="entry name" value="ITPase-like"/>
    <property type="match status" value="1"/>
</dbReference>
<dbReference type="Proteomes" id="UP000029628">
    <property type="component" value="Unassembled WGS sequence"/>
</dbReference>
<proteinExistence type="inferred from homology"/>
<dbReference type="GO" id="GO:0000166">
    <property type="term" value="F:nucleotide binding"/>
    <property type="evidence" value="ECO:0007669"/>
    <property type="project" value="UniProtKB-KW"/>
</dbReference>
<evidence type="ECO:0000256" key="10">
    <source>
        <dbReference type="HAMAP-Rule" id="MF_01405"/>
    </source>
</evidence>
<dbReference type="GO" id="GO:0009146">
    <property type="term" value="P:purine nucleoside triphosphate catabolic process"/>
    <property type="evidence" value="ECO:0007669"/>
    <property type="project" value="UniProtKB-UniRule"/>
</dbReference>
<protein>
    <recommendedName>
        <fullName evidence="10">dITP/XTP pyrophosphatase</fullName>
        <ecNumber evidence="10">3.6.1.66</ecNumber>
    </recommendedName>
    <alternativeName>
        <fullName evidence="10">Non-canonical purine NTP pyrophosphatase</fullName>
    </alternativeName>
    <alternativeName>
        <fullName evidence="10">Non-standard purine NTP pyrophosphatase</fullName>
    </alternativeName>
    <alternativeName>
        <fullName evidence="10">Nucleoside-triphosphate diphosphatase</fullName>
    </alternativeName>
    <alternativeName>
        <fullName evidence="10">Nucleoside-triphosphate pyrophosphatase</fullName>
        <shortName evidence="10">NTPase</shortName>
    </alternativeName>
</protein>
<dbReference type="eggNOG" id="COG0127">
    <property type="taxonomic scope" value="Bacteria"/>
</dbReference>
<keyword evidence="7 10" id="KW-0546">Nucleotide metabolism</keyword>
<dbReference type="Gene3D" id="3.90.950.10">
    <property type="match status" value="1"/>
</dbReference>
<dbReference type="GO" id="GO:0036222">
    <property type="term" value="F:XTP diphosphatase activity"/>
    <property type="evidence" value="ECO:0007669"/>
    <property type="project" value="UniProtKB-UniRule"/>
</dbReference>
<evidence type="ECO:0000256" key="9">
    <source>
        <dbReference type="ARBA" id="ARBA00052017"/>
    </source>
</evidence>
<evidence type="ECO:0000256" key="6">
    <source>
        <dbReference type="ARBA" id="ARBA00022842"/>
    </source>
</evidence>
<comment type="similarity">
    <text evidence="1 10 11">Belongs to the HAM1 NTPase family.</text>
</comment>
<comment type="caution">
    <text evidence="10">Lacks conserved residue(s) required for the propagation of feature annotation.</text>
</comment>
<dbReference type="NCBIfam" id="NF011397">
    <property type="entry name" value="PRK14822.1"/>
    <property type="match status" value="1"/>
</dbReference>
<feature type="binding site" evidence="10">
    <location>
        <begin position="7"/>
        <end position="12"/>
    </location>
    <ligand>
        <name>substrate</name>
    </ligand>
</feature>
<gene>
    <name evidence="12" type="ORF">HMPREF0872_01815</name>
</gene>
<feature type="binding site" evidence="10">
    <location>
        <begin position="180"/>
        <end position="181"/>
    </location>
    <ligand>
        <name>substrate</name>
    </ligand>
</feature>
<dbReference type="PANTHER" id="PTHR11067">
    <property type="entry name" value="INOSINE TRIPHOSPHATE PYROPHOSPHATASE/HAM1 PROTEIN"/>
    <property type="match status" value="1"/>
</dbReference>
<comment type="catalytic activity">
    <reaction evidence="10">
        <text>ITP + H2O = IMP + diphosphate + H(+)</text>
        <dbReference type="Rhea" id="RHEA:29399"/>
        <dbReference type="ChEBI" id="CHEBI:15377"/>
        <dbReference type="ChEBI" id="CHEBI:15378"/>
        <dbReference type="ChEBI" id="CHEBI:33019"/>
        <dbReference type="ChEBI" id="CHEBI:58053"/>
        <dbReference type="ChEBI" id="CHEBI:61402"/>
        <dbReference type="EC" id="3.6.1.66"/>
    </reaction>
</comment>
<keyword evidence="5 10" id="KW-0378">Hydrolase</keyword>
<evidence type="ECO:0000256" key="11">
    <source>
        <dbReference type="RuleBase" id="RU003781"/>
    </source>
</evidence>
<dbReference type="HAMAP" id="MF_01405">
    <property type="entry name" value="Non_canon_purine_NTPase"/>
    <property type="match status" value="1"/>
</dbReference>
<dbReference type="GO" id="GO:0009117">
    <property type="term" value="P:nucleotide metabolic process"/>
    <property type="evidence" value="ECO:0007669"/>
    <property type="project" value="UniProtKB-KW"/>
</dbReference>
<evidence type="ECO:0000256" key="1">
    <source>
        <dbReference type="ARBA" id="ARBA00008023"/>
    </source>
</evidence>
<dbReference type="EMBL" id="JRNT01000006">
    <property type="protein sequence ID" value="KGF47853.1"/>
    <property type="molecule type" value="Genomic_DNA"/>
</dbReference>
<evidence type="ECO:0000256" key="2">
    <source>
        <dbReference type="ARBA" id="ARBA00011738"/>
    </source>
</evidence>
<keyword evidence="3 10" id="KW-0479">Metal-binding</keyword>
<comment type="catalytic activity">
    <reaction evidence="8 10">
        <text>dITP + H2O = dIMP + diphosphate + H(+)</text>
        <dbReference type="Rhea" id="RHEA:28342"/>
        <dbReference type="ChEBI" id="CHEBI:15377"/>
        <dbReference type="ChEBI" id="CHEBI:15378"/>
        <dbReference type="ChEBI" id="CHEBI:33019"/>
        <dbReference type="ChEBI" id="CHEBI:61194"/>
        <dbReference type="ChEBI" id="CHEBI:61382"/>
        <dbReference type="EC" id="3.6.1.66"/>
    </reaction>
</comment>
<evidence type="ECO:0000256" key="4">
    <source>
        <dbReference type="ARBA" id="ARBA00022741"/>
    </source>
</evidence>